<evidence type="ECO:0000259" key="8">
    <source>
        <dbReference type="Pfam" id="PF00931"/>
    </source>
</evidence>
<reference evidence="12 13" key="1">
    <citation type="submission" date="2019-12" db="EMBL/GenBank/DDBJ databases">
        <authorList>
            <person name="Jiao W.-B."/>
            <person name="Schneeberger K."/>
        </authorList>
    </citation>
    <scope>NUCLEOTIDE SEQUENCE [LARGE SCALE GENOMIC DNA]</scope>
    <source>
        <strain evidence="13">cv. C24</strain>
    </source>
</reference>
<dbReference type="Gene3D" id="3.40.50.300">
    <property type="entry name" value="P-loop containing nucleotide triphosphate hydrolases"/>
    <property type="match status" value="1"/>
</dbReference>
<keyword evidence="3" id="KW-0677">Repeat</keyword>
<dbReference type="InterPro" id="IPR006553">
    <property type="entry name" value="Leu-rich_rpt_Cys-con_subtyp"/>
</dbReference>
<dbReference type="EC" id="3.2.2.6" evidence="1"/>
<evidence type="ECO:0000259" key="11">
    <source>
        <dbReference type="Pfam" id="PF23286"/>
    </source>
</evidence>
<dbReference type="PANTHER" id="PTHR11017:SF333">
    <property type="entry name" value="ADP-RIBOSYL CYCLASE_CYCLIC ADP-RIBOSE HYDROLASE-RELATED"/>
    <property type="match status" value="1"/>
</dbReference>
<dbReference type="FunFam" id="1.10.8.430:FF:000002">
    <property type="entry name" value="Disease resistance protein (TIR-NBS-LRR class)"/>
    <property type="match status" value="1"/>
</dbReference>
<dbReference type="GO" id="GO:0006952">
    <property type="term" value="P:defense response"/>
    <property type="evidence" value="ECO:0007669"/>
    <property type="project" value="InterPro"/>
</dbReference>
<dbReference type="InterPro" id="IPR045344">
    <property type="entry name" value="C-JID"/>
</dbReference>
<name>A0A5S9WQL1_ARATH</name>
<feature type="domain" description="C-JID" evidence="9">
    <location>
        <begin position="858"/>
        <end position="950"/>
    </location>
</feature>
<dbReference type="InterPro" id="IPR027417">
    <property type="entry name" value="P-loop_NTPase"/>
</dbReference>
<evidence type="ECO:0000256" key="2">
    <source>
        <dbReference type="ARBA" id="ARBA00022614"/>
    </source>
</evidence>
<dbReference type="InterPro" id="IPR058546">
    <property type="entry name" value="RPS4B/Roq1-like_LRR"/>
</dbReference>
<dbReference type="ExpressionAtlas" id="A0A5S9WQL1">
    <property type="expression patterns" value="baseline and differential"/>
</dbReference>
<feature type="domain" description="Disease resistance protein Roq1-like winged-helix" evidence="10">
    <location>
        <begin position="285"/>
        <end position="352"/>
    </location>
</feature>
<dbReference type="OrthoDB" id="1936883at2759"/>
<keyword evidence="2" id="KW-0433">Leucine-rich repeat</keyword>
<gene>
    <name evidence="12" type="ORF">C24_LOCUS4720</name>
</gene>
<dbReference type="SUPFAM" id="SSF46785">
    <property type="entry name" value="Winged helix' DNA-binding domain"/>
    <property type="match status" value="1"/>
</dbReference>
<dbReference type="Gene3D" id="1.10.8.430">
    <property type="entry name" value="Helical domain of apoptotic protease-activating factors"/>
    <property type="match status" value="1"/>
</dbReference>
<evidence type="ECO:0000313" key="13">
    <source>
        <dbReference type="Proteomes" id="UP000434276"/>
    </source>
</evidence>
<keyword evidence="6" id="KW-0520">NAD</keyword>
<dbReference type="InterPro" id="IPR002182">
    <property type="entry name" value="NB-ARC"/>
</dbReference>
<feature type="domain" description="Disease resistance protein RPS4B/Roq1-like leucine-rich repeats" evidence="11">
    <location>
        <begin position="617"/>
        <end position="818"/>
    </location>
</feature>
<evidence type="ECO:0000256" key="5">
    <source>
        <dbReference type="ARBA" id="ARBA00022821"/>
    </source>
</evidence>
<dbReference type="InterPro" id="IPR042197">
    <property type="entry name" value="Apaf_helical"/>
</dbReference>
<dbReference type="FunFam" id="3.40.50.300:FF:001002">
    <property type="entry name" value="Disease resistance protein (TIR-NBS-LRR class)"/>
    <property type="match status" value="1"/>
</dbReference>
<evidence type="ECO:0000259" key="10">
    <source>
        <dbReference type="Pfam" id="PF23282"/>
    </source>
</evidence>
<keyword evidence="5" id="KW-0611">Plant defense</keyword>
<dbReference type="AlphaFoldDB" id="A0A5S9WQL1"/>
<dbReference type="Pfam" id="PF23282">
    <property type="entry name" value="WHD_ROQ1"/>
    <property type="match status" value="1"/>
</dbReference>
<evidence type="ECO:0000313" key="12">
    <source>
        <dbReference type="EMBL" id="CAA0300239.1"/>
    </source>
</evidence>
<dbReference type="InterPro" id="IPR011713">
    <property type="entry name" value="Leu-rich_rpt_3"/>
</dbReference>
<dbReference type="SUPFAM" id="SSF52058">
    <property type="entry name" value="L domain-like"/>
    <property type="match status" value="2"/>
</dbReference>
<dbReference type="InterPro" id="IPR036390">
    <property type="entry name" value="WH_DNA-bd_sf"/>
</dbReference>
<evidence type="ECO:0000256" key="3">
    <source>
        <dbReference type="ARBA" id="ARBA00022737"/>
    </source>
</evidence>
<dbReference type="Gene3D" id="3.80.10.10">
    <property type="entry name" value="Ribonuclease Inhibitor"/>
    <property type="match status" value="3"/>
</dbReference>
<organism evidence="12 13">
    <name type="scientific">Arabidopsis thaliana</name>
    <name type="common">Mouse-ear cress</name>
    <dbReference type="NCBI Taxonomy" id="3702"/>
    <lineage>
        <taxon>Eukaryota</taxon>
        <taxon>Viridiplantae</taxon>
        <taxon>Streptophyta</taxon>
        <taxon>Embryophyta</taxon>
        <taxon>Tracheophyta</taxon>
        <taxon>Spermatophyta</taxon>
        <taxon>Magnoliopsida</taxon>
        <taxon>eudicotyledons</taxon>
        <taxon>Gunneridae</taxon>
        <taxon>Pentapetalae</taxon>
        <taxon>rosids</taxon>
        <taxon>malvids</taxon>
        <taxon>Brassicales</taxon>
        <taxon>Brassicaceae</taxon>
        <taxon>Camelineae</taxon>
        <taxon>Arabidopsis</taxon>
    </lineage>
</organism>
<evidence type="ECO:0000256" key="4">
    <source>
        <dbReference type="ARBA" id="ARBA00022801"/>
    </source>
</evidence>
<dbReference type="PANTHER" id="PTHR11017">
    <property type="entry name" value="LEUCINE-RICH REPEAT-CONTAINING PROTEIN"/>
    <property type="match status" value="1"/>
</dbReference>
<feature type="domain" description="NB-ARC" evidence="8">
    <location>
        <begin position="46"/>
        <end position="217"/>
    </location>
</feature>
<dbReference type="EMBL" id="CACSHJ010000087">
    <property type="protein sequence ID" value="CAA0300239.1"/>
    <property type="molecule type" value="Genomic_DNA"/>
</dbReference>
<dbReference type="GO" id="GO:0043531">
    <property type="term" value="F:ADP binding"/>
    <property type="evidence" value="ECO:0007669"/>
    <property type="project" value="InterPro"/>
</dbReference>
<dbReference type="InterPro" id="IPR032675">
    <property type="entry name" value="LRR_dom_sf"/>
</dbReference>
<dbReference type="InterPro" id="IPR058192">
    <property type="entry name" value="WHD_ROQ1-like"/>
</dbReference>
<dbReference type="SUPFAM" id="SSF52540">
    <property type="entry name" value="P-loop containing nucleoside triphosphate hydrolases"/>
    <property type="match status" value="1"/>
</dbReference>
<evidence type="ECO:0000259" key="9">
    <source>
        <dbReference type="Pfam" id="PF20160"/>
    </source>
</evidence>
<proteinExistence type="predicted"/>
<dbReference type="PRINTS" id="PR00364">
    <property type="entry name" value="DISEASERSIST"/>
</dbReference>
<dbReference type="Proteomes" id="UP000434276">
    <property type="component" value="Unassembled WGS sequence"/>
</dbReference>
<dbReference type="SMART" id="SM00367">
    <property type="entry name" value="LRR_CC"/>
    <property type="match status" value="6"/>
</dbReference>
<protein>
    <recommendedName>
        <fullName evidence="1">ADP-ribosyl cyclase/cyclic ADP-ribose hydrolase</fullName>
        <ecNumber evidence="1">3.2.2.6</ecNumber>
    </recommendedName>
</protein>
<evidence type="ECO:0000256" key="1">
    <source>
        <dbReference type="ARBA" id="ARBA00011982"/>
    </source>
</evidence>
<dbReference type="GO" id="GO:0061809">
    <property type="term" value="F:NAD+ nucleosidase activity, cyclic ADP-ribose generating"/>
    <property type="evidence" value="ECO:0007669"/>
    <property type="project" value="UniProtKB-EC"/>
</dbReference>
<evidence type="ECO:0000256" key="7">
    <source>
        <dbReference type="ARBA" id="ARBA00047304"/>
    </source>
</evidence>
<dbReference type="Pfam" id="PF07725">
    <property type="entry name" value="LRR_3"/>
    <property type="match status" value="1"/>
</dbReference>
<dbReference type="InterPro" id="IPR044974">
    <property type="entry name" value="Disease_R_plants"/>
</dbReference>
<keyword evidence="4" id="KW-0378">Hydrolase</keyword>
<dbReference type="Pfam" id="PF23286">
    <property type="entry name" value="LRR_13"/>
    <property type="match status" value="1"/>
</dbReference>
<sequence length="989" mass="111170">MYKLILLFARVDEATLIEKIAADIWKMLNHLTPSRDFDHLIGMGAHMERMEQYLRLDLDEVRMIGIWGPAGIGKTTIARSLFNQVCSRFQNSAFMDDIKGSYPKPCLDEYNAKLQLQNEMLSKMINKKDIMIPHLGVAQERLRDRKVLLVLDDVDRLAQLDALAKNVQWFGPGSRIIITTEDKRLLNAHGINHIYKVDFPSNDEALQMFCLNAFEQKSPKDGFVVLAREITLLVGQLPLGLKVIGSHFRGLPKEQWSMEVPRLRNNLNKDIESILKFSYDALCDEDKDVFLHIACFFNNQNMEIVQEYLVESFTNVKRSLHVLAEKSLISTDYNNIVMHKLLAQLGKEIIRKETREPGQRRFLIDYKDICEVLTGSTTVTSVIGIDSEYQLNITAKSIGMPNLRFLRVRSDYGHPNILPSSGPLNIISPKLRLLHWSNFPMTSWPFINLEFLVELYMGHNKLEKLWDGIILLPNLKRMYLANSKKLKELPDLSTATSLKKLDLYGCSSLVELPSSVSNATNLEELYLNECSSLVKLTSSIGNLTYLKTLHLSGCSRLVELPCSIGNATNLEEIDLSECLSLGELPFSFGDATNLKELDLYGCSSLVELPSTTGNITSLKDFCLKRCSSLVKLPSFIENATNFHKLNLSGCVSLVELPFDIGNMTYLQKLDLRGCSSLVALPSSIGDATSLKILNLGGCSRLVELPSFIGLSSLNQLYLHECSSLKELHSSIGDLTNLEKLYLSGCSRLVEIPSSIGYATNLYKLDVDGCSSLVELPSSIRNATNLEELDLSYCSSLVSLPQLPNSLVFVDAKNCESLEKLDWSSCKLASPLNFQNCCKLNEEARDFIIQRSTIEFAVLPGREVPVCFTYRAPGNFVIVKLNHKPLHTSTKFKACKFKACILLVDKGKDESRKAYVSCSITSKNNPLIVRTSYGSSLYPISTEHLYIFDVEVYNVTSTELVFEFKDCGISDCYSGRKKTWEIKECGILQL</sequence>
<comment type="catalytic activity">
    <reaction evidence="7">
        <text>NAD(+) + H2O = ADP-D-ribose + nicotinamide + H(+)</text>
        <dbReference type="Rhea" id="RHEA:16301"/>
        <dbReference type="ChEBI" id="CHEBI:15377"/>
        <dbReference type="ChEBI" id="CHEBI:15378"/>
        <dbReference type="ChEBI" id="CHEBI:17154"/>
        <dbReference type="ChEBI" id="CHEBI:57540"/>
        <dbReference type="ChEBI" id="CHEBI:57967"/>
        <dbReference type="EC" id="3.2.2.6"/>
    </reaction>
    <physiologicalReaction direction="left-to-right" evidence="7">
        <dbReference type="Rhea" id="RHEA:16302"/>
    </physiologicalReaction>
</comment>
<dbReference type="Pfam" id="PF20160">
    <property type="entry name" value="C-JID"/>
    <property type="match status" value="1"/>
</dbReference>
<accession>A0A5S9WQL1</accession>
<evidence type="ECO:0000256" key="6">
    <source>
        <dbReference type="ARBA" id="ARBA00023027"/>
    </source>
</evidence>
<dbReference type="Pfam" id="PF00931">
    <property type="entry name" value="NB-ARC"/>
    <property type="match status" value="1"/>
</dbReference>